<reference evidence="1" key="1">
    <citation type="journal article" date="2019" name="bioRxiv">
        <title>The Genome of the Zebra Mussel, Dreissena polymorpha: A Resource for Invasive Species Research.</title>
        <authorList>
            <person name="McCartney M.A."/>
            <person name="Auch B."/>
            <person name="Kono T."/>
            <person name="Mallez S."/>
            <person name="Zhang Y."/>
            <person name="Obille A."/>
            <person name="Becker A."/>
            <person name="Abrahante J.E."/>
            <person name="Garbe J."/>
            <person name="Badalamenti J.P."/>
            <person name="Herman A."/>
            <person name="Mangelson H."/>
            <person name="Liachko I."/>
            <person name="Sullivan S."/>
            <person name="Sone E.D."/>
            <person name="Koren S."/>
            <person name="Silverstein K.A.T."/>
            <person name="Beckman K.B."/>
            <person name="Gohl D.M."/>
        </authorList>
    </citation>
    <scope>NUCLEOTIDE SEQUENCE</scope>
    <source>
        <strain evidence="1">Duluth1</strain>
        <tissue evidence="1">Whole animal</tissue>
    </source>
</reference>
<reference evidence="1" key="2">
    <citation type="submission" date="2020-11" db="EMBL/GenBank/DDBJ databases">
        <authorList>
            <person name="McCartney M.A."/>
            <person name="Auch B."/>
            <person name="Kono T."/>
            <person name="Mallez S."/>
            <person name="Becker A."/>
            <person name="Gohl D.M."/>
            <person name="Silverstein K.A.T."/>
            <person name="Koren S."/>
            <person name="Bechman K.B."/>
            <person name="Herman A."/>
            <person name="Abrahante J.E."/>
            <person name="Garbe J."/>
        </authorList>
    </citation>
    <scope>NUCLEOTIDE SEQUENCE</scope>
    <source>
        <strain evidence="1">Duluth1</strain>
        <tissue evidence="1">Whole animal</tissue>
    </source>
</reference>
<comment type="caution">
    <text evidence="1">The sequence shown here is derived from an EMBL/GenBank/DDBJ whole genome shotgun (WGS) entry which is preliminary data.</text>
</comment>
<keyword evidence="2" id="KW-1185">Reference proteome</keyword>
<dbReference type="AlphaFoldDB" id="A0A9D4FED2"/>
<organism evidence="1 2">
    <name type="scientific">Dreissena polymorpha</name>
    <name type="common">Zebra mussel</name>
    <name type="synonym">Mytilus polymorpha</name>
    <dbReference type="NCBI Taxonomy" id="45954"/>
    <lineage>
        <taxon>Eukaryota</taxon>
        <taxon>Metazoa</taxon>
        <taxon>Spiralia</taxon>
        <taxon>Lophotrochozoa</taxon>
        <taxon>Mollusca</taxon>
        <taxon>Bivalvia</taxon>
        <taxon>Autobranchia</taxon>
        <taxon>Heteroconchia</taxon>
        <taxon>Euheterodonta</taxon>
        <taxon>Imparidentia</taxon>
        <taxon>Neoheterodontei</taxon>
        <taxon>Myida</taxon>
        <taxon>Dreissenoidea</taxon>
        <taxon>Dreissenidae</taxon>
        <taxon>Dreissena</taxon>
    </lineage>
</organism>
<protein>
    <submittedName>
        <fullName evidence="1">Uncharacterized protein</fullName>
    </submittedName>
</protein>
<name>A0A9D4FED2_DREPO</name>
<gene>
    <name evidence="1" type="ORF">DPMN_148601</name>
</gene>
<evidence type="ECO:0000313" key="1">
    <source>
        <dbReference type="EMBL" id="KAH3795056.1"/>
    </source>
</evidence>
<sequence length="70" mass="7898">MMPECDSTCLLGGRKHRKDIFDDDWISISNERFDSNGSAITNCSEFAKDDRCNGRPGMAHPTKVYGEITR</sequence>
<proteinExistence type="predicted"/>
<evidence type="ECO:0000313" key="2">
    <source>
        <dbReference type="Proteomes" id="UP000828390"/>
    </source>
</evidence>
<accession>A0A9D4FED2</accession>
<dbReference type="Proteomes" id="UP000828390">
    <property type="component" value="Unassembled WGS sequence"/>
</dbReference>
<dbReference type="EMBL" id="JAIWYP010000007">
    <property type="protein sequence ID" value="KAH3795056.1"/>
    <property type="molecule type" value="Genomic_DNA"/>
</dbReference>